<sequence>MRASVLMGTTLSLPTLGRSTATDAQTPAPLNDRLGGDLAPVHDPCIIRQGDTYHLFSTGHAHDPTGLLPWRTSKDLVHWTLHGRVFESIPQWAQLAVPGVRGVWAPDIAYFNGLYHLYYSCSTFGSNRSVIGLATTPTLDRDSSDFKWQDRGPVVESQRGDDFNAIDANHLIDRDGKHWLCLGSFWSGIKMFPLDPATGKRLPNDRSKYSLASRPAPENAPAAIEAPFLIERNGYYYLFTSFDYCCRGASSSYYIVVGRSRDVLGPYVGRDGKSQMDGFGTVVLRGDRRFRGPGHQAVLRDGGRDYLVYHAYDAEHDGRATLRIAPIEWTADGWPVVL</sequence>
<dbReference type="InterPro" id="IPR006710">
    <property type="entry name" value="Glyco_hydro_43"/>
</dbReference>
<dbReference type="Proteomes" id="UP000661077">
    <property type="component" value="Unassembled WGS sequence"/>
</dbReference>
<dbReference type="Pfam" id="PF04616">
    <property type="entry name" value="Glyco_hydro_43"/>
    <property type="match status" value="1"/>
</dbReference>
<reference evidence="6 7" key="1">
    <citation type="journal article" date="2021" name="Int. J. Syst. Evol. Microbiol.">
        <title>Steroidobacter gossypii sp. nov., isolated from soil of cotton cropping field.</title>
        <authorList>
            <person name="Huang R."/>
            <person name="Yang S."/>
            <person name="Zhen C."/>
            <person name="Liu W."/>
        </authorList>
    </citation>
    <scope>NUCLEOTIDE SEQUENCE [LARGE SCALE GENOMIC DNA]</scope>
    <source>
        <strain evidence="6 7">S1-65</strain>
    </source>
</reference>
<dbReference type="EC" id="3.2.1.55" evidence="5"/>
<dbReference type="InterPro" id="IPR023296">
    <property type="entry name" value="Glyco_hydro_beta-prop_sf"/>
</dbReference>
<evidence type="ECO:0000313" key="7">
    <source>
        <dbReference type="Proteomes" id="UP000661077"/>
    </source>
</evidence>
<evidence type="ECO:0000256" key="1">
    <source>
        <dbReference type="ARBA" id="ARBA00004834"/>
    </source>
</evidence>
<keyword evidence="3 5" id="KW-0378">Hydrolase</keyword>
<comment type="caution">
    <text evidence="6">The sequence shown here is derived from an EMBL/GenBank/DDBJ whole genome shotgun (WGS) entry which is preliminary data.</text>
</comment>
<comment type="catalytic activity">
    <reaction evidence="5">
        <text>Hydrolysis of terminal non-reducing alpha-L-arabinofuranoside residues in alpha-L-arabinosides.</text>
        <dbReference type="EC" id="3.2.1.55"/>
    </reaction>
</comment>
<comment type="similarity">
    <text evidence="2 5">Belongs to the glycosyl hydrolase 43 family.</text>
</comment>
<protein>
    <recommendedName>
        <fullName evidence="5">Extracellular exo-alpha-(1-&gt;5)-L-arabinofuranosidase</fullName>
        <ecNumber evidence="5">3.2.1.55</ecNumber>
    </recommendedName>
</protein>
<dbReference type="InterPro" id="IPR016840">
    <property type="entry name" value="Glyco_hydro_43_endo_a_Ara-ase"/>
</dbReference>
<keyword evidence="7" id="KW-1185">Reference proteome</keyword>
<evidence type="ECO:0000313" key="6">
    <source>
        <dbReference type="EMBL" id="MBM0107721.1"/>
    </source>
</evidence>
<dbReference type="EMBL" id="JAEVLS010000005">
    <property type="protein sequence ID" value="MBM0107721.1"/>
    <property type="molecule type" value="Genomic_DNA"/>
</dbReference>
<evidence type="ECO:0000256" key="5">
    <source>
        <dbReference type="PIRNR" id="PIRNR026534"/>
    </source>
</evidence>
<dbReference type="InterPro" id="IPR050727">
    <property type="entry name" value="GH43_arabinanases"/>
</dbReference>
<dbReference type="Gene3D" id="2.115.10.20">
    <property type="entry name" value="Glycosyl hydrolase domain, family 43"/>
    <property type="match status" value="1"/>
</dbReference>
<keyword evidence="4 5" id="KW-0326">Glycosidase</keyword>
<comment type="pathway">
    <text evidence="1 5">Glycan metabolism; L-arabinan degradation.</text>
</comment>
<dbReference type="PANTHER" id="PTHR43301">
    <property type="entry name" value="ARABINAN ENDO-1,5-ALPHA-L-ARABINOSIDASE"/>
    <property type="match status" value="1"/>
</dbReference>
<evidence type="ECO:0000256" key="3">
    <source>
        <dbReference type="ARBA" id="ARBA00022801"/>
    </source>
</evidence>
<organism evidence="6 7">
    <name type="scientific">Steroidobacter gossypii</name>
    <dbReference type="NCBI Taxonomy" id="2805490"/>
    <lineage>
        <taxon>Bacteria</taxon>
        <taxon>Pseudomonadati</taxon>
        <taxon>Pseudomonadota</taxon>
        <taxon>Gammaproteobacteria</taxon>
        <taxon>Steroidobacterales</taxon>
        <taxon>Steroidobacteraceae</taxon>
        <taxon>Steroidobacter</taxon>
    </lineage>
</organism>
<dbReference type="RefSeq" id="WP_203169815.1">
    <property type="nucleotide sequence ID" value="NZ_JAEVLS010000005.1"/>
</dbReference>
<dbReference type="PANTHER" id="PTHR43301:SF3">
    <property type="entry name" value="ARABINAN ENDO-1,5-ALPHA-L-ARABINOSIDASE A-RELATED"/>
    <property type="match status" value="1"/>
</dbReference>
<evidence type="ECO:0000256" key="2">
    <source>
        <dbReference type="ARBA" id="ARBA00009865"/>
    </source>
</evidence>
<accession>A0ABS1X3C7</accession>
<name>A0ABS1X3C7_9GAMM</name>
<dbReference type="CDD" id="cd08998">
    <property type="entry name" value="GH43_Arb43a-like"/>
    <property type="match status" value="1"/>
</dbReference>
<gene>
    <name evidence="6" type="ORF">JM946_23500</name>
</gene>
<proteinExistence type="inferred from homology"/>
<dbReference type="PIRSF" id="PIRSF026534">
    <property type="entry name" value="Endo_alpha-L-arabinosidase"/>
    <property type="match status" value="1"/>
</dbReference>
<evidence type="ECO:0000256" key="4">
    <source>
        <dbReference type="ARBA" id="ARBA00023295"/>
    </source>
</evidence>
<dbReference type="SUPFAM" id="SSF75005">
    <property type="entry name" value="Arabinanase/levansucrase/invertase"/>
    <property type="match status" value="1"/>
</dbReference>